<evidence type="ECO:0000256" key="4">
    <source>
        <dbReference type="ARBA" id="ARBA00022801"/>
    </source>
</evidence>
<gene>
    <name evidence="8" type="ORF">SAMN05421810_107174</name>
</gene>
<dbReference type="InterPro" id="IPR036962">
    <property type="entry name" value="Glyco_hydro_3_N_sf"/>
</dbReference>
<evidence type="ECO:0000313" key="8">
    <source>
        <dbReference type="EMBL" id="SFQ43807.1"/>
    </source>
</evidence>
<name>A0A1I5YIT0_9PSEU</name>
<dbReference type="SUPFAM" id="SSF51445">
    <property type="entry name" value="(Trans)glycosidases"/>
    <property type="match status" value="1"/>
</dbReference>
<dbReference type="InterPro" id="IPR050226">
    <property type="entry name" value="NagZ_Beta-hexosaminidase"/>
</dbReference>
<sequence length="390" mass="40398">MRPPRSAPATRLLLTAALGALLAGLVVMGEERARLTGTPVPLSDRNEAAGPTPEQAARSTSECGPVIARLSPRERLAQLLVVGVDPADPAAAADLVRAERVGGIFVGGDDPTLLTGDALAPVHHAATLPLSVAVDDEGGRVQRVDRLDGPLPSAREMARTMSPGQVRALAERRGAALRARGVTVDYAPVLDIGDQPDTAVIGDRAFSADPTVARDYALAFASGLAAAGVQPVLKHFPGHGHADGDSHRQAVVTPPLSRLRAHDLRAYADLADFGSAGVMVGHLTVPGLTAGEPASLSPAAYRLLRTEFGFPGAVVTDDLGAMRAVTDRYPLPDAVLAALRAGADQALWSSGGRVGPVLDRLERAVATGELPRSRVREALERVLLAKSACG</sequence>
<dbReference type="PANTHER" id="PTHR30480:SF13">
    <property type="entry name" value="BETA-HEXOSAMINIDASE"/>
    <property type="match status" value="1"/>
</dbReference>
<dbReference type="InterPro" id="IPR017853">
    <property type="entry name" value="GH"/>
</dbReference>
<dbReference type="AlphaFoldDB" id="A0A1I5YIT0"/>
<evidence type="ECO:0000256" key="6">
    <source>
        <dbReference type="SAM" id="MobiDB-lite"/>
    </source>
</evidence>
<dbReference type="EMBL" id="FOWW01000007">
    <property type="protein sequence ID" value="SFQ43807.1"/>
    <property type="molecule type" value="Genomic_DNA"/>
</dbReference>
<keyword evidence="5" id="KW-0326">Glycosidase</keyword>
<dbReference type="GO" id="GO:0009254">
    <property type="term" value="P:peptidoglycan turnover"/>
    <property type="evidence" value="ECO:0007669"/>
    <property type="project" value="TreeGrafter"/>
</dbReference>
<organism evidence="8 9">
    <name type="scientific">Amycolatopsis arida</name>
    <dbReference type="NCBI Taxonomy" id="587909"/>
    <lineage>
        <taxon>Bacteria</taxon>
        <taxon>Bacillati</taxon>
        <taxon>Actinomycetota</taxon>
        <taxon>Actinomycetes</taxon>
        <taxon>Pseudonocardiales</taxon>
        <taxon>Pseudonocardiaceae</taxon>
        <taxon>Amycolatopsis</taxon>
    </lineage>
</organism>
<evidence type="ECO:0000256" key="2">
    <source>
        <dbReference type="ARBA" id="ARBA00005336"/>
    </source>
</evidence>
<dbReference type="EC" id="3.2.1.52" evidence="3"/>
<protein>
    <recommendedName>
        <fullName evidence="3">beta-N-acetylhexosaminidase</fullName>
        <ecNumber evidence="3">3.2.1.52</ecNumber>
    </recommendedName>
</protein>
<dbReference type="GO" id="GO:0005975">
    <property type="term" value="P:carbohydrate metabolic process"/>
    <property type="evidence" value="ECO:0007669"/>
    <property type="project" value="InterPro"/>
</dbReference>
<comment type="similarity">
    <text evidence="2">Belongs to the glycosyl hydrolase 3 family.</text>
</comment>
<dbReference type="PANTHER" id="PTHR30480">
    <property type="entry name" value="BETA-HEXOSAMINIDASE-RELATED"/>
    <property type="match status" value="1"/>
</dbReference>
<dbReference type="InterPro" id="IPR001764">
    <property type="entry name" value="Glyco_hydro_3_N"/>
</dbReference>
<accession>A0A1I5YIT0</accession>
<evidence type="ECO:0000256" key="1">
    <source>
        <dbReference type="ARBA" id="ARBA00001231"/>
    </source>
</evidence>
<dbReference type="RefSeq" id="WP_243859664.1">
    <property type="nucleotide sequence ID" value="NZ_FOWW01000007.1"/>
</dbReference>
<keyword evidence="4" id="KW-0378">Hydrolase</keyword>
<proteinExistence type="inferred from homology"/>
<dbReference type="GO" id="GO:0004563">
    <property type="term" value="F:beta-N-acetylhexosaminidase activity"/>
    <property type="evidence" value="ECO:0007669"/>
    <property type="project" value="UniProtKB-EC"/>
</dbReference>
<evidence type="ECO:0000256" key="5">
    <source>
        <dbReference type="ARBA" id="ARBA00023295"/>
    </source>
</evidence>
<keyword evidence="9" id="KW-1185">Reference proteome</keyword>
<feature type="region of interest" description="Disordered" evidence="6">
    <location>
        <begin position="37"/>
        <end position="62"/>
    </location>
</feature>
<comment type="catalytic activity">
    <reaction evidence="1">
        <text>Hydrolysis of terminal non-reducing N-acetyl-D-hexosamine residues in N-acetyl-beta-D-hexosaminides.</text>
        <dbReference type="EC" id="3.2.1.52"/>
    </reaction>
</comment>
<dbReference type="STRING" id="587909.SAMN05421810_107174"/>
<evidence type="ECO:0000259" key="7">
    <source>
        <dbReference type="Pfam" id="PF00933"/>
    </source>
</evidence>
<dbReference type="Gene3D" id="3.20.20.300">
    <property type="entry name" value="Glycoside hydrolase, family 3, N-terminal domain"/>
    <property type="match status" value="1"/>
</dbReference>
<feature type="domain" description="Glycoside hydrolase family 3 N-terminal" evidence="7">
    <location>
        <begin position="73"/>
        <end position="383"/>
    </location>
</feature>
<evidence type="ECO:0000313" key="9">
    <source>
        <dbReference type="Proteomes" id="UP000198727"/>
    </source>
</evidence>
<dbReference type="Proteomes" id="UP000198727">
    <property type="component" value="Unassembled WGS sequence"/>
</dbReference>
<evidence type="ECO:0000256" key="3">
    <source>
        <dbReference type="ARBA" id="ARBA00012663"/>
    </source>
</evidence>
<reference evidence="9" key="1">
    <citation type="submission" date="2016-10" db="EMBL/GenBank/DDBJ databases">
        <authorList>
            <person name="Varghese N."/>
            <person name="Submissions S."/>
        </authorList>
    </citation>
    <scope>NUCLEOTIDE SEQUENCE [LARGE SCALE GENOMIC DNA]</scope>
    <source>
        <strain evidence="9">CGMCC 4.5579</strain>
    </source>
</reference>
<dbReference type="Pfam" id="PF00933">
    <property type="entry name" value="Glyco_hydro_3"/>
    <property type="match status" value="1"/>
</dbReference>